<dbReference type="STRING" id="51511.ENSCSAVP00000006770"/>
<dbReference type="InParanoid" id="H2YN68"/>
<reference evidence="7" key="2">
    <citation type="submission" date="2025-08" db="UniProtKB">
        <authorList>
            <consortium name="Ensembl"/>
        </authorList>
    </citation>
    <scope>IDENTIFICATION</scope>
</reference>
<name>H2YN68_CIOSA</name>
<proteinExistence type="inferred from homology"/>
<evidence type="ECO:0000256" key="3">
    <source>
        <dbReference type="ARBA" id="ARBA00022692"/>
    </source>
</evidence>
<reference evidence="8" key="1">
    <citation type="submission" date="2003-08" db="EMBL/GenBank/DDBJ databases">
        <authorList>
            <person name="Birren B."/>
            <person name="Nusbaum C."/>
            <person name="Abebe A."/>
            <person name="Abouelleil A."/>
            <person name="Adekoya E."/>
            <person name="Ait-zahra M."/>
            <person name="Allen N."/>
            <person name="Allen T."/>
            <person name="An P."/>
            <person name="Anderson M."/>
            <person name="Anderson S."/>
            <person name="Arachchi H."/>
            <person name="Armbruster J."/>
            <person name="Bachantsang P."/>
            <person name="Baldwin J."/>
            <person name="Barry A."/>
            <person name="Bayul T."/>
            <person name="Blitshsteyn B."/>
            <person name="Bloom T."/>
            <person name="Blye J."/>
            <person name="Boguslavskiy L."/>
            <person name="Borowsky M."/>
            <person name="Boukhgalter B."/>
            <person name="Brunache A."/>
            <person name="Butler J."/>
            <person name="Calixte N."/>
            <person name="Calvo S."/>
            <person name="Camarata J."/>
            <person name="Campo K."/>
            <person name="Chang J."/>
            <person name="Cheshatsang Y."/>
            <person name="Citroen M."/>
            <person name="Collymore A."/>
            <person name="Considine T."/>
            <person name="Cook A."/>
            <person name="Cooke P."/>
            <person name="Corum B."/>
            <person name="Cuomo C."/>
            <person name="David R."/>
            <person name="Dawoe T."/>
            <person name="Degray S."/>
            <person name="Dodge S."/>
            <person name="Dooley K."/>
            <person name="Dorje P."/>
            <person name="Dorjee K."/>
            <person name="Dorris L."/>
            <person name="Duffey N."/>
            <person name="Dupes A."/>
            <person name="Elkins T."/>
            <person name="Engels R."/>
            <person name="Erickson J."/>
            <person name="Farina A."/>
            <person name="Faro S."/>
            <person name="Ferreira P."/>
            <person name="Fischer H."/>
            <person name="Fitzgerald M."/>
            <person name="Foley K."/>
            <person name="Gage D."/>
            <person name="Galagan J."/>
            <person name="Gearin G."/>
            <person name="Gnerre S."/>
            <person name="Gnirke A."/>
            <person name="Goyette A."/>
            <person name="Graham J."/>
            <person name="Grandbois E."/>
            <person name="Gyaltsen K."/>
            <person name="Hafez N."/>
            <person name="Hagopian D."/>
            <person name="Hagos B."/>
            <person name="Hall J."/>
            <person name="Hatcher B."/>
            <person name="Heller A."/>
            <person name="Higgins H."/>
            <person name="Honan T."/>
            <person name="Horn A."/>
            <person name="Houde N."/>
            <person name="Hughes L."/>
            <person name="Hulme W."/>
            <person name="Husby E."/>
            <person name="Iliev I."/>
            <person name="Jaffe D."/>
            <person name="Jones C."/>
            <person name="Kamal M."/>
            <person name="Kamat A."/>
            <person name="Kamvysselis M."/>
            <person name="Karlsson E."/>
            <person name="Kells C."/>
            <person name="Kieu A."/>
            <person name="Kisner P."/>
            <person name="Kodira C."/>
            <person name="Kulbokas E."/>
            <person name="Labutti K."/>
            <person name="Lama D."/>
            <person name="Landers T."/>
            <person name="Leger J."/>
            <person name="Levine S."/>
            <person name="Lewis D."/>
            <person name="Lewis T."/>
            <person name="Lindblad-toh K."/>
            <person name="Liu X."/>
            <person name="Lokyitsang T."/>
            <person name="Lokyitsang Y."/>
            <person name="Lucien O."/>
            <person name="Lui A."/>
            <person name="Ma L.J."/>
            <person name="Mabbitt R."/>
            <person name="Macdonald J."/>
            <person name="Maclean C."/>
            <person name="Major J."/>
            <person name="Manning J."/>
            <person name="Marabella R."/>
            <person name="Maru K."/>
            <person name="Matthews C."/>
            <person name="Mauceli E."/>
            <person name="Mccarthy M."/>
            <person name="Mcdonough S."/>
            <person name="Mcghee T."/>
            <person name="Meldrim J."/>
            <person name="Meneus L."/>
            <person name="Mesirov J."/>
            <person name="Mihalev A."/>
            <person name="Mihova T."/>
            <person name="Mikkelsen T."/>
            <person name="Mlenga V."/>
            <person name="Moru K."/>
            <person name="Mozes J."/>
            <person name="Mulrain L."/>
            <person name="Munson G."/>
            <person name="Naylor J."/>
            <person name="Newes C."/>
            <person name="Nguyen C."/>
            <person name="Nguyen N."/>
            <person name="Nguyen T."/>
            <person name="Nicol R."/>
            <person name="Nielsen C."/>
            <person name="Nizzari M."/>
            <person name="Norbu C."/>
            <person name="Norbu N."/>
            <person name="O'donnell P."/>
            <person name="Okoawo O."/>
            <person name="O'leary S."/>
            <person name="Omotosho B."/>
            <person name="O'neill K."/>
            <person name="Osman S."/>
            <person name="Parker S."/>
            <person name="Perrin D."/>
            <person name="Phunkhang P."/>
            <person name="Piqani B."/>
            <person name="Purcell S."/>
            <person name="Rachupka T."/>
            <person name="Ramasamy U."/>
            <person name="Rameau R."/>
            <person name="Ray V."/>
            <person name="Raymond C."/>
            <person name="Retta R."/>
            <person name="Richardson S."/>
            <person name="Rise C."/>
            <person name="Rodriguez J."/>
            <person name="Rogers J."/>
            <person name="Rogov P."/>
            <person name="Rutman M."/>
            <person name="Schupbach R."/>
            <person name="Seaman C."/>
            <person name="Settipalli S."/>
            <person name="Sharpe T."/>
            <person name="Sheridan J."/>
            <person name="Sherpa N."/>
            <person name="Shi J."/>
            <person name="Smirnov S."/>
            <person name="Smith C."/>
            <person name="Sougnez C."/>
            <person name="Spencer B."/>
            <person name="Stalker J."/>
            <person name="Stange-thomann N."/>
            <person name="Stavropoulos S."/>
            <person name="Stetson K."/>
            <person name="Stone C."/>
            <person name="Stone S."/>
            <person name="Stubbs M."/>
            <person name="Talamas J."/>
            <person name="Tchuinga P."/>
            <person name="Tenzing P."/>
            <person name="Tesfaye S."/>
            <person name="Theodore J."/>
            <person name="Thoulutsang Y."/>
            <person name="Topham K."/>
            <person name="Towey S."/>
            <person name="Tsamla T."/>
            <person name="Tsomo N."/>
            <person name="Vallee D."/>
            <person name="Vassiliev H."/>
            <person name="Venkataraman V."/>
            <person name="Vinson J."/>
            <person name="Vo A."/>
            <person name="Wade C."/>
            <person name="Wang S."/>
            <person name="Wangchuk T."/>
            <person name="Wangdi T."/>
            <person name="Whittaker C."/>
            <person name="Wilkinson J."/>
            <person name="Wu Y."/>
            <person name="Wyman D."/>
            <person name="Yadav S."/>
            <person name="Yang S."/>
            <person name="Yang X."/>
            <person name="Yeager S."/>
            <person name="Yee E."/>
            <person name="Young G."/>
            <person name="Zainoun J."/>
            <person name="Zembeck L."/>
            <person name="Zimmer A."/>
            <person name="Zody M."/>
            <person name="Lander E."/>
        </authorList>
    </citation>
    <scope>NUCLEOTIDE SEQUENCE [LARGE SCALE GENOMIC DNA]</scope>
</reference>
<comment type="caution">
    <text evidence="6">Lacks conserved residue(s) required for the propagation of feature annotation.</text>
</comment>
<dbReference type="Pfam" id="PF04117">
    <property type="entry name" value="Mpv17_PMP22"/>
    <property type="match status" value="1"/>
</dbReference>
<dbReference type="Proteomes" id="UP000007875">
    <property type="component" value="Unassembled WGS sequence"/>
</dbReference>
<evidence type="ECO:0000313" key="8">
    <source>
        <dbReference type="Proteomes" id="UP000007875"/>
    </source>
</evidence>
<reference evidence="7" key="3">
    <citation type="submission" date="2025-09" db="UniProtKB">
        <authorList>
            <consortium name="Ensembl"/>
        </authorList>
    </citation>
    <scope>IDENTIFICATION</scope>
</reference>
<dbReference type="GO" id="GO:0005739">
    <property type="term" value="C:mitochondrion"/>
    <property type="evidence" value="ECO:0007669"/>
    <property type="project" value="TreeGrafter"/>
</dbReference>
<keyword evidence="5 6" id="KW-0472">Membrane</keyword>
<evidence type="ECO:0000256" key="4">
    <source>
        <dbReference type="ARBA" id="ARBA00022989"/>
    </source>
</evidence>
<evidence type="ECO:0000256" key="1">
    <source>
        <dbReference type="ARBA" id="ARBA00004141"/>
    </source>
</evidence>
<comment type="subcellular location">
    <subcellularLocation>
        <location evidence="1">Membrane</location>
        <topology evidence="1">Multi-pass membrane protein</topology>
    </subcellularLocation>
</comment>
<dbReference type="GeneTree" id="ENSGT00940000160620"/>
<dbReference type="PANTHER" id="PTHR11266">
    <property type="entry name" value="PEROXISOMAL MEMBRANE PROTEIN 2, PXMP2 MPV17"/>
    <property type="match status" value="1"/>
</dbReference>
<dbReference type="PANTHER" id="PTHR11266:SF8">
    <property type="entry name" value="MPV17-LIKE PROTEIN 2"/>
    <property type="match status" value="1"/>
</dbReference>
<dbReference type="GO" id="GO:0061668">
    <property type="term" value="P:mitochondrial ribosome assembly"/>
    <property type="evidence" value="ECO:0007669"/>
    <property type="project" value="TreeGrafter"/>
</dbReference>
<feature type="transmembrane region" description="Helical" evidence="6">
    <location>
        <begin position="54"/>
        <end position="70"/>
    </location>
</feature>
<evidence type="ECO:0000256" key="6">
    <source>
        <dbReference type="RuleBase" id="RU363053"/>
    </source>
</evidence>
<evidence type="ECO:0008006" key="9">
    <source>
        <dbReference type="Google" id="ProtNLM"/>
    </source>
</evidence>
<dbReference type="GO" id="GO:0016020">
    <property type="term" value="C:membrane"/>
    <property type="evidence" value="ECO:0007669"/>
    <property type="project" value="UniProtKB-SubCell"/>
</dbReference>
<keyword evidence="8" id="KW-1185">Reference proteome</keyword>
<accession>H2YN68</accession>
<dbReference type="InterPro" id="IPR007248">
    <property type="entry name" value="Mpv17_PMP22"/>
</dbReference>
<dbReference type="eggNOG" id="KOG1944">
    <property type="taxonomic scope" value="Eukaryota"/>
</dbReference>
<keyword evidence="4 6" id="KW-1133">Transmembrane helix</keyword>
<sequence>MQRTKFIFSKFTSLYKGRYAVVTNTITVGAMAVFSDVTTQKIEGNKLDMTRTKHMGILATGCGPLMHYWYRFLDQRFTKNVKRAVLKKVVLDVIVSPLWYAIYLTGFCVLKKYSREKAVSEMKGKLPILISFDLLSWPVFQTVNFALLPPHFRVVGVKVNEFFLGIVGSHLLNNPYDFRKILEDFKKK</sequence>
<evidence type="ECO:0000256" key="2">
    <source>
        <dbReference type="ARBA" id="ARBA00006824"/>
    </source>
</evidence>
<protein>
    <recommendedName>
        <fullName evidence="9">Mpv17-like protein 2</fullName>
    </recommendedName>
</protein>
<dbReference type="AlphaFoldDB" id="H2YN68"/>
<evidence type="ECO:0000313" key="7">
    <source>
        <dbReference type="Ensembl" id="ENSCSAVP00000006770.1"/>
    </source>
</evidence>
<keyword evidence="3 6" id="KW-0812">Transmembrane</keyword>
<dbReference type="Ensembl" id="ENSCSAVT00000006857.1">
    <property type="protein sequence ID" value="ENSCSAVP00000006770.1"/>
    <property type="gene ID" value="ENSCSAVG00000004049.1"/>
</dbReference>
<evidence type="ECO:0000256" key="5">
    <source>
        <dbReference type="ARBA" id="ARBA00023136"/>
    </source>
</evidence>
<comment type="similarity">
    <text evidence="2 6">Belongs to the peroxisomal membrane protein PXMP2/4 family.</text>
</comment>
<dbReference type="HOGENOM" id="CLU_049109_4_1_1"/>
<organism evidence="7 8">
    <name type="scientific">Ciona savignyi</name>
    <name type="common">Pacific transparent sea squirt</name>
    <dbReference type="NCBI Taxonomy" id="51511"/>
    <lineage>
        <taxon>Eukaryota</taxon>
        <taxon>Metazoa</taxon>
        <taxon>Chordata</taxon>
        <taxon>Tunicata</taxon>
        <taxon>Ascidiacea</taxon>
        <taxon>Phlebobranchia</taxon>
        <taxon>Cionidae</taxon>
        <taxon>Ciona</taxon>
    </lineage>
</organism>